<dbReference type="Pfam" id="PF00270">
    <property type="entry name" value="DEAD"/>
    <property type="match status" value="1"/>
</dbReference>
<proteinExistence type="predicted"/>
<dbReference type="GO" id="GO:0005524">
    <property type="term" value="F:ATP binding"/>
    <property type="evidence" value="ECO:0007669"/>
    <property type="project" value="UniProtKB-KW"/>
</dbReference>
<evidence type="ECO:0000256" key="13">
    <source>
        <dbReference type="SAM" id="MobiDB-lite"/>
    </source>
</evidence>
<evidence type="ECO:0000256" key="9">
    <source>
        <dbReference type="ARBA" id="ARBA00022871"/>
    </source>
</evidence>
<evidence type="ECO:0000256" key="7">
    <source>
        <dbReference type="ARBA" id="ARBA00022806"/>
    </source>
</evidence>
<organism evidence="17 18">
    <name type="scientific">Elysia chlorotica</name>
    <name type="common">Eastern emerald elysia</name>
    <name type="synonym">Sea slug</name>
    <dbReference type="NCBI Taxonomy" id="188477"/>
    <lineage>
        <taxon>Eukaryota</taxon>
        <taxon>Metazoa</taxon>
        <taxon>Spiralia</taxon>
        <taxon>Lophotrochozoa</taxon>
        <taxon>Mollusca</taxon>
        <taxon>Gastropoda</taxon>
        <taxon>Heterobranchia</taxon>
        <taxon>Euthyneura</taxon>
        <taxon>Panpulmonata</taxon>
        <taxon>Sacoglossa</taxon>
        <taxon>Placobranchoidea</taxon>
        <taxon>Plakobranchidae</taxon>
        <taxon>Elysia</taxon>
    </lineage>
</organism>
<dbReference type="InterPro" id="IPR002999">
    <property type="entry name" value="Tudor"/>
</dbReference>
<evidence type="ECO:0000256" key="1">
    <source>
        <dbReference type="ARBA" id="ARBA00012552"/>
    </source>
</evidence>
<feature type="region of interest" description="Disordered" evidence="13">
    <location>
        <begin position="428"/>
        <end position="495"/>
    </location>
</feature>
<comment type="caution">
    <text evidence="17">The sequence shown here is derived from an EMBL/GenBank/DDBJ whole genome shotgun (WGS) entry which is preliminary data.</text>
</comment>
<keyword evidence="4" id="KW-0547">Nucleotide-binding</keyword>
<feature type="region of interest" description="Disordered" evidence="13">
    <location>
        <begin position="389"/>
        <end position="413"/>
    </location>
</feature>
<comment type="catalytic activity">
    <reaction evidence="12">
        <text>ATP + H2O = ADP + phosphate + H(+)</text>
        <dbReference type="Rhea" id="RHEA:13065"/>
        <dbReference type="ChEBI" id="CHEBI:15377"/>
        <dbReference type="ChEBI" id="CHEBI:15378"/>
        <dbReference type="ChEBI" id="CHEBI:30616"/>
        <dbReference type="ChEBI" id="CHEBI:43474"/>
        <dbReference type="ChEBI" id="CHEBI:456216"/>
        <dbReference type="EC" id="3.6.4.13"/>
    </reaction>
</comment>
<dbReference type="InterPro" id="IPR011545">
    <property type="entry name" value="DEAD/DEAH_box_helicase_dom"/>
</dbReference>
<feature type="non-terminal residue" evidence="17">
    <location>
        <position position="1196"/>
    </location>
</feature>
<evidence type="ECO:0000256" key="12">
    <source>
        <dbReference type="ARBA" id="ARBA00047984"/>
    </source>
</evidence>
<dbReference type="STRING" id="188477.A0A3S1CBQ4"/>
<dbReference type="PROSITE" id="PS50304">
    <property type="entry name" value="TUDOR"/>
    <property type="match status" value="1"/>
</dbReference>
<keyword evidence="8" id="KW-0067">ATP-binding</keyword>
<dbReference type="GO" id="GO:0042078">
    <property type="term" value="P:germ-line stem cell division"/>
    <property type="evidence" value="ECO:0007669"/>
    <property type="project" value="TreeGrafter"/>
</dbReference>
<dbReference type="Gene3D" id="3.40.50.300">
    <property type="entry name" value="P-loop containing nucleotide triphosphate hydrolases"/>
    <property type="match status" value="2"/>
</dbReference>
<dbReference type="PANTHER" id="PTHR22655:SF2">
    <property type="entry name" value="ATP-DEPENDENT RNA HELICASE TDRD12-RELATED"/>
    <property type="match status" value="1"/>
</dbReference>
<evidence type="ECO:0000256" key="3">
    <source>
        <dbReference type="ARBA" id="ARBA00022737"/>
    </source>
</evidence>
<evidence type="ECO:0000259" key="15">
    <source>
        <dbReference type="PROSITE" id="PS51192"/>
    </source>
</evidence>
<dbReference type="Pfam" id="PF00567">
    <property type="entry name" value="TUDOR"/>
    <property type="match status" value="1"/>
</dbReference>
<keyword evidence="10" id="KW-0943">RNA-mediated gene silencing</keyword>
<feature type="domain" description="Tudor" evidence="14">
    <location>
        <begin position="59"/>
        <end position="121"/>
    </location>
</feature>
<evidence type="ECO:0000256" key="2">
    <source>
        <dbReference type="ARBA" id="ARBA00022473"/>
    </source>
</evidence>
<dbReference type="SMART" id="SM00487">
    <property type="entry name" value="DEXDc"/>
    <property type="match status" value="1"/>
</dbReference>
<keyword evidence="2" id="KW-0217">Developmental protein</keyword>
<protein>
    <recommendedName>
        <fullName evidence="1">RNA helicase</fullName>
        <ecNumber evidence="1">3.6.4.13</ecNumber>
    </recommendedName>
</protein>
<dbReference type="Proteomes" id="UP000271974">
    <property type="component" value="Unassembled WGS sequence"/>
</dbReference>
<evidence type="ECO:0000259" key="16">
    <source>
        <dbReference type="PROSITE" id="PS51194"/>
    </source>
</evidence>
<evidence type="ECO:0000313" key="17">
    <source>
        <dbReference type="EMBL" id="RUS88335.1"/>
    </source>
</evidence>
<dbReference type="SUPFAM" id="SSF63748">
    <property type="entry name" value="Tudor/PWWP/MBT"/>
    <property type="match status" value="1"/>
</dbReference>
<reference evidence="17 18" key="1">
    <citation type="submission" date="2019-01" db="EMBL/GenBank/DDBJ databases">
        <title>A draft genome assembly of the solar-powered sea slug Elysia chlorotica.</title>
        <authorList>
            <person name="Cai H."/>
            <person name="Li Q."/>
            <person name="Fang X."/>
            <person name="Li J."/>
            <person name="Curtis N.E."/>
            <person name="Altenburger A."/>
            <person name="Shibata T."/>
            <person name="Feng M."/>
            <person name="Maeda T."/>
            <person name="Schwartz J.A."/>
            <person name="Shigenobu S."/>
            <person name="Lundholm N."/>
            <person name="Nishiyama T."/>
            <person name="Yang H."/>
            <person name="Hasebe M."/>
            <person name="Li S."/>
            <person name="Pierce S.K."/>
            <person name="Wang J."/>
        </authorList>
    </citation>
    <scope>NUCLEOTIDE SEQUENCE [LARGE SCALE GENOMIC DNA]</scope>
    <source>
        <strain evidence="17">EC2010</strain>
        <tissue evidence="17">Whole organism of an adult</tissue>
    </source>
</reference>
<evidence type="ECO:0000256" key="4">
    <source>
        <dbReference type="ARBA" id="ARBA00022741"/>
    </source>
</evidence>
<dbReference type="PANTHER" id="PTHR22655">
    <property type="entry name" value="ATP-DEPENDENT RNA HELICASE TDRD12-RELATED"/>
    <property type="match status" value="1"/>
</dbReference>
<dbReference type="GO" id="GO:0003724">
    <property type="term" value="F:RNA helicase activity"/>
    <property type="evidence" value="ECO:0007669"/>
    <property type="project" value="UniProtKB-EC"/>
</dbReference>
<evidence type="ECO:0000256" key="5">
    <source>
        <dbReference type="ARBA" id="ARBA00022782"/>
    </source>
</evidence>
<name>A0A3S1CBQ4_ELYCH</name>
<evidence type="ECO:0000256" key="8">
    <source>
        <dbReference type="ARBA" id="ARBA00022840"/>
    </source>
</evidence>
<evidence type="ECO:0000313" key="18">
    <source>
        <dbReference type="Proteomes" id="UP000271974"/>
    </source>
</evidence>
<keyword evidence="18" id="KW-1185">Reference proteome</keyword>
<feature type="domain" description="Helicase ATP-binding" evidence="15">
    <location>
        <begin position="672"/>
        <end position="829"/>
    </location>
</feature>
<accession>A0A3S1CBQ4</accession>
<evidence type="ECO:0000259" key="14">
    <source>
        <dbReference type="PROSITE" id="PS50304"/>
    </source>
</evidence>
<keyword evidence="11" id="KW-0469">Meiosis</keyword>
<dbReference type="Gene3D" id="2.40.50.90">
    <property type="match status" value="1"/>
</dbReference>
<keyword evidence="6" id="KW-0378">Hydrolase</keyword>
<dbReference type="GO" id="GO:0007283">
    <property type="term" value="P:spermatogenesis"/>
    <property type="evidence" value="ECO:0007669"/>
    <property type="project" value="UniProtKB-KW"/>
</dbReference>
<keyword evidence="9" id="KW-0744">Spermatogenesis</keyword>
<dbReference type="OrthoDB" id="249932at2759"/>
<dbReference type="GO" id="GO:0051321">
    <property type="term" value="P:meiotic cell cycle"/>
    <property type="evidence" value="ECO:0007669"/>
    <property type="project" value="UniProtKB-KW"/>
</dbReference>
<dbReference type="Gene3D" id="2.30.30.140">
    <property type="match status" value="1"/>
</dbReference>
<dbReference type="InterPro" id="IPR001650">
    <property type="entry name" value="Helicase_C-like"/>
</dbReference>
<dbReference type="AlphaFoldDB" id="A0A3S1CBQ4"/>
<evidence type="ECO:0000256" key="11">
    <source>
        <dbReference type="ARBA" id="ARBA00023254"/>
    </source>
</evidence>
<feature type="compositionally biased region" description="Low complexity" evidence="13">
    <location>
        <begin position="389"/>
        <end position="405"/>
    </location>
</feature>
<feature type="domain" description="Helicase C-terminal" evidence="16">
    <location>
        <begin position="897"/>
        <end position="1056"/>
    </location>
</feature>
<dbReference type="SUPFAM" id="SSF52540">
    <property type="entry name" value="P-loop containing nucleoside triphosphate hydrolases"/>
    <property type="match status" value="2"/>
</dbReference>
<dbReference type="InterPro" id="IPR027417">
    <property type="entry name" value="P-loop_NTPase"/>
</dbReference>
<gene>
    <name evidence="17" type="ORF">EGW08_003906</name>
</gene>
<dbReference type="InterPro" id="IPR014001">
    <property type="entry name" value="Helicase_ATP-bd"/>
</dbReference>
<sequence length="1196" mass="133786">MASNIHTRYIKILEVRSPWDFLAIDCSDTSPEMVSFVQMMESMNASLNSLTEQGTMTQTPNQGEICAFLRREDNKWHRVRIDSWLEKNKGQYAWCYLIDKGVHETAPTQRLMKLSTKYTTMPSQVLHCSLWGVQPLSLKVEESYTGLKVENRPCAKWDSSASQYMRKTFDTCRKYQIDVIERDSDKLYVRLLLKTKHGTVCFNDVLVNENYALETGEDKSFVQAHHGTAKLIGSMSELESDSNGDIISNCGDMPPLVTESSNTSKLFVNPNEVKAIAHQEDDCPPLISTDALKSIKSSKESCFSPAESMDDSGMCQDNKDCPPLINELEPPVAEFFNRYLSSPDKSPSLSLSPTSLKSDTLVPQGTSHEVFSSMQKQTHSAIPIKSSLASTLPSSSSSGTLTPTSKFKQSQSPQALSFQKFLQGRGRVLSTSSTDTRPGLAAGPASVSSFNSPVKSAHSGSSNKESISNGHYSNHSDPFESDFKVTPMPGKLPQSTTLNDIVTEVQLNQEQEQKNLNVTDSKVTLSDRGDSTISPSSGTRVRFRKSGDAFMEKKSSEANKQMKPVSAKILTLLNTAAPDLRDNAVRQARGQAQGRRFLQDLRLSSGHTERYPTITRPDQPVPRPLFGVLVHGKSPPALTCDVADVQFEETVKKILENDLEVTNARSIQGIVWPAALTSRHIIGVCPPEKGKSTAYVPAVVSLLTDKTMYIDLPKGKGPLAVILVPTSKKARDVFEMITHFTDHKDIKQKRIRPLVLYAGGTEETESTQMSLISGCEILISTPASLLRMLEQEMTSFQRLGHMVLDDADILAKRFADQVDQIMQQFRLVLKNRLHQVVPSQIMMFASRWTRKLNEFRMRYTWEPIVVISSRVEASVYGGVKQVVTMSRWENRLSTFCSLLDTMVPTDKRVAAFTSDKEEAIEMWKGAKSRGVYCLLIHHELPEEVVTEARKQWLHSSHTNQLIVMVCTDQCYQDLAITNATDVIHYGLPDSKTKFGNRLACMFDYFVDRTANDEPQMETEGVSHVILTDKCAPRAEQLNEILQRCPSEHPPQLQEFLRGYREGVENDERKTLCPLLKAFGTCIAHNNQENCKDRHVVIPKHDFKTGEIDENSLPASGQVTIKVLRVVTAGRFYCHLVSHRGVDSPTSQDLRLDALRLAMDIAAFFAKSSNQVPYLPSEDPFYDGLCAFRDDKGDFFR</sequence>
<dbReference type="PROSITE" id="PS51194">
    <property type="entry name" value="HELICASE_CTER"/>
    <property type="match status" value="1"/>
</dbReference>
<evidence type="ECO:0000256" key="6">
    <source>
        <dbReference type="ARBA" id="ARBA00022801"/>
    </source>
</evidence>
<keyword evidence="5" id="KW-0221">Differentiation</keyword>
<dbReference type="GO" id="GO:0003676">
    <property type="term" value="F:nucleic acid binding"/>
    <property type="evidence" value="ECO:0007669"/>
    <property type="project" value="InterPro"/>
</dbReference>
<dbReference type="GO" id="GO:0031047">
    <property type="term" value="P:regulatory ncRNA-mediated gene silencing"/>
    <property type="evidence" value="ECO:0007669"/>
    <property type="project" value="UniProtKB-KW"/>
</dbReference>
<dbReference type="InterPro" id="IPR035437">
    <property type="entry name" value="SNase_OB-fold_sf"/>
</dbReference>
<dbReference type="PROSITE" id="PS51192">
    <property type="entry name" value="HELICASE_ATP_BIND_1"/>
    <property type="match status" value="1"/>
</dbReference>
<evidence type="ECO:0000256" key="10">
    <source>
        <dbReference type="ARBA" id="ARBA00023158"/>
    </source>
</evidence>
<keyword evidence="7" id="KW-0347">Helicase</keyword>
<feature type="compositionally biased region" description="Polar residues" evidence="13">
    <location>
        <begin position="446"/>
        <end position="476"/>
    </location>
</feature>
<dbReference type="EMBL" id="RQTK01000086">
    <property type="protein sequence ID" value="RUS88335.1"/>
    <property type="molecule type" value="Genomic_DNA"/>
</dbReference>
<dbReference type="GO" id="GO:0016787">
    <property type="term" value="F:hydrolase activity"/>
    <property type="evidence" value="ECO:0007669"/>
    <property type="project" value="UniProtKB-KW"/>
</dbReference>
<keyword evidence="3" id="KW-0677">Repeat</keyword>
<dbReference type="EC" id="3.6.4.13" evidence="1"/>